<dbReference type="EMBL" id="JBHSNM010000005">
    <property type="protein sequence ID" value="MFC5571128.1"/>
    <property type="molecule type" value="Genomic_DNA"/>
</dbReference>
<keyword evidence="4" id="KW-1185">Reference proteome</keyword>
<dbReference type="Proteomes" id="UP001596036">
    <property type="component" value="Unassembled WGS sequence"/>
</dbReference>
<dbReference type="InterPro" id="IPR000868">
    <property type="entry name" value="Isochorismatase-like_dom"/>
</dbReference>
<protein>
    <submittedName>
        <fullName evidence="3">Cysteine hydrolase family protein</fullName>
    </submittedName>
</protein>
<evidence type="ECO:0000313" key="4">
    <source>
        <dbReference type="Proteomes" id="UP001596036"/>
    </source>
</evidence>
<gene>
    <name evidence="3" type="ORF">ACFPN1_13765</name>
</gene>
<dbReference type="RefSeq" id="WP_386755700.1">
    <property type="nucleotide sequence ID" value="NZ_JBHSNM010000005.1"/>
</dbReference>
<dbReference type="GO" id="GO:0016787">
    <property type="term" value="F:hydrolase activity"/>
    <property type="evidence" value="ECO:0007669"/>
    <property type="project" value="UniProtKB-KW"/>
</dbReference>
<dbReference type="SUPFAM" id="SSF52499">
    <property type="entry name" value="Isochorismatase-like hydrolases"/>
    <property type="match status" value="1"/>
</dbReference>
<dbReference type="PANTHER" id="PTHR43540">
    <property type="entry name" value="PEROXYUREIDOACRYLATE/UREIDOACRYLATE AMIDOHYDROLASE-RELATED"/>
    <property type="match status" value="1"/>
</dbReference>
<accession>A0ABW0SPT1</accession>
<keyword evidence="1 3" id="KW-0378">Hydrolase</keyword>
<dbReference type="PANTHER" id="PTHR43540:SF6">
    <property type="entry name" value="ISOCHORISMATASE-LIKE DOMAIN-CONTAINING PROTEIN"/>
    <property type="match status" value="1"/>
</dbReference>
<proteinExistence type="predicted"/>
<evidence type="ECO:0000259" key="2">
    <source>
        <dbReference type="Pfam" id="PF00857"/>
    </source>
</evidence>
<dbReference type="InterPro" id="IPR016291">
    <property type="entry name" value="Isochorismatase"/>
</dbReference>
<organism evidence="3 4">
    <name type="scientific">Lysobacter yangpyeongensis</name>
    <dbReference type="NCBI Taxonomy" id="346182"/>
    <lineage>
        <taxon>Bacteria</taxon>
        <taxon>Pseudomonadati</taxon>
        <taxon>Pseudomonadota</taxon>
        <taxon>Gammaproteobacteria</taxon>
        <taxon>Lysobacterales</taxon>
        <taxon>Lysobacteraceae</taxon>
        <taxon>Lysobacter</taxon>
    </lineage>
</organism>
<dbReference type="Gene3D" id="3.40.50.850">
    <property type="entry name" value="Isochorismatase-like"/>
    <property type="match status" value="1"/>
</dbReference>
<reference evidence="4" key="1">
    <citation type="journal article" date="2019" name="Int. J. Syst. Evol. Microbiol.">
        <title>The Global Catalogue of Microorganisms (GCM) 10K type strain sequencing project: providing services to taxonomists for standard genome sequencing and annotation.</title>
        <authorList>
            <consortium name="The Broad Institute Genomics Platform"/>
            <consortium name="The Broad Institute Genome Sequencing Center for Infectious Disease"/>
            <person name="Wu L."/>
            <person name="Ma J."/>
        </authorList>
    </citation>
    <scope>NUCLEOTIDE SEQUENCE [LARGE SCALE GENOMIC DNA]</scope>
    <source>
        <strain evidence="4">KACC 11407</strain>
    </source>
</reference>
<dbReference type="CDD" id="cd00431">
    <property type="entry name" value="cysteine_hydrolases"/>
    <property type="match status" value="1"/>
</dbReference>
<dbReference type="InterPro" id="IPR050272">
    <property type="entry name" value="Isochorismatase-like_hydrls"/>
</dbReference>
<evidence type="ECO:0000256" key="1">
    <source>
        <dbReference type="ARBA" id="ARBA00022801"/>
    </source>
</evidence>
<dbReference type="Pfam" id="PF00857">
    <property type="entry name" value="Isochorismatase"/>
    <property type="match status" value="1"/>
</dbReference>
<dbReference type="InterPro" id="IPR036380">
    <property type="entry name" value="Isochorismatase-like_sf"/>
</dbReference>
<dbReference type="PRINTS" id="PR01398">
    <property type="entry name" value="ISCHRISMTASE"/>
</dbReference>
<evidence type="ECO:0000313" key="3">
    <source>
        <dbReference type="EMBL" id="MFC5571128.1"/>
    </source>
</evidence>
<feature type="domain" description="Isochorismatase-like" evidence="2">
    <location>
        <begin position="6"/>
        <end position="176"/>
    </location>
</feature>
<sequence length="184" mass="20498">MPRPRTALLIIDMINALDFPEGKRLLAHALPAARRIARLRRRLKAQGVPVVYVNDNFTHWQEDFRQLVAICSQPGVTGAPLIQALPPEQDDYSMLKPQHSAFYNSALEVLLSQLDIRRVILTGIATDHCILASAIGARMRRLDTIVASDGTAAITPTRHRNALAVLRTFEVEVTTCARITGERR</sequence>
<comment type="caution">
    <text evidence="3">The sequence shown here is derived from an EMBL/GenBank/DDBJ whole genome shotgun (WGS) entry which is preliminary data.</text>
</comment>
<name>A0ABW0SPT1_9GAMM</name>